<dbReference type="PANTHER" id="PTHR21496:SF23">
    <property type="entry name" value="3-PHENYLPROPIONATE_CINNAMIC ACID DIOXYGENASE FERREDOXIN SUBUNIT"/>
    <property type="match status" value="1"/>
</dbReference>
<dbReference type="GO" id="GO:0004497">
    <property type="term" value="F:monooxygenase activity"/>
    <property type="evidence" value="ECO:0007669"/>
    <property type="project" value="UniProtKB-ARBA"/>
</dbReference>
<dbReference type="RefSeq" id="WP_090514558.1">
    <property type="nucleotide sequence ID" value="NZ_CWKH01000001.1"/>
</dbReference>
<dbReference type="SUPFAM" id="SSF50022">
    <property type="entry name" value="ISP domain"/>
    <property type="match status" value="1"/>
</dbReference>
<dbReference type="PROSITE" id="PS51296">
    <property type="entry name" value="RIESKE"/>
    <property type="match status" value="1"/>
</dbReference>
<keyword evidence="3" id="KW-0408">Iron</keyword>
<dbReference type="GO" id="GO:0016705">
    <property type="term" value="F:oxidoreductase activity, acting on paired donors, with incorporation or reduction of molecular oxygen"/>
    <property type="evidence" value="ECO:0007669"/>
    <property type="project" value="UniProtKB-ARBA"/>
</dbReference>
<dbReference type="PANTHER" id="PTHR21496">
    <property type="entry name" value="FERREDOXIN-RELATED"/>
    <property type="match status" value="1"/>
</dbReference>
<dbReference type="Gene3D" id="2.102.10.10">
    <property type="entry name" value="Rieske [2Fe-2S] iron-sulphur domain"/>
    <property type="match status" value="1"/>
</dbReference>
<evidence type="ECO:0000313" key="7">
    <source>
        <dbReference type="Proteomes" id="UP000199147"/>
    </source>
</evidence>
<accession>A0A0H5S416</accession>
<dbReference type="GO" id="GO:0046872">
    <property type="term" value="F:metal ion binding"/>
    <property type="evidence" value="ECO:0007669"/>
    <property type="project" value="UniProtKB-KW"/>
</dbReference>
<evidence type="ECO:0000256" key="3">
    <source>
        <dbReference type="ARBA" id="ARBA00023004"/>
    </source>
</evidence>
<evidence type="ECO:0000256" key="2">
    <source>
        <dbReference type="ARBA" id="ARBA00022723"/>
    </source>
</evidence>
<proteinExistence type="predicted"/>
<keyword evidence="7" id="KW-1185">Reference proteome</keyword>
<evidence type="ECO:0000256" key="4">
    <source>
        <dbReference type="ARBA" id="ARBA00023014"/>
    </source>
</evidence>
<gene>
    <name evidence="6" type="ORF">BN2156_02718</name>
</gene>
<dbReference type="InterPro" id="IPR017941">
    <property type="entry name" value="Rieske_2Fe-2S"/>
</dbReference>
<keyword evidence="4" id="KW-0411">Iron-sulfur</keyword>
<dbReference type="OrthoDB" id="147178at2"/>
<protein>
    <submittedName>
        <fullName evidence="6">Rieske (2Fe-2S) domain-containing protein</fullName>
    </submittedName>
</protein>
<organism evidence="6 7">
    <name type="scientific">Mycolicibacterium neworleansense</name>
    <dbReference type="NCBI Taxonomy" id="146018"/>
    <lineage>
        <taxon>Bacteria</taxon>
        <taxon>Bacillati</taxon>
        <taxon>Actinomycetota</taxon>
        <taxon>Actinomycetes</taxon>
        <taxon>Mycobacteriales</taxon>
        <taxon>Mycobacteriaceae</taxon>
        <taxon>Mycolicibacterium</taxon>
    </lineage>
</organism>
<evidence type="ECO:0000259" key="5">
    <source>
        <dbReference type="PROSITE" id="PS51296"/>
    </source>
</evidence>
<dbReference type="Proteomes" id="UP000199147">
    <property type="component" value="Unassembled WGS sequence"/>
</dbReference>
<dbReference type="InterPro" id="IPR036922">
    <property type="entry name" value="Rieske_2Fe-2S_sf"/>
</dbReference>
<keyword evidence="2" id="KW-0479">Metal-binding</keyword>
<keyword evidence="1" id="KW-0001">2Fe-2S</keyword>
<dbReference type="EMBL" id="CWKH01000001">
    <property type="protein sequence ID" value="CRZ15854.1"/>
    <property type="molecule type" value="Genomic_DNA"/>
</dbReference>
<dbReference type="CDD" id="cd03528">
    <property type="entry name" value="Rieske_RO_ferredoxin"/>
    <property type="match status" value="1"/>
</dbReference>
<dbReference type="AlphaFoldDB" id="A0A0H5S416"/>
<feature type="domain" description="Rieske" evidence="5">
    <location>
        <begin position="11"/>
        <end position="106"/>
    </location>
</feature>
<reference evidence="7" key="1">
    <citation type="submission" date="2015-07" db="EMBL/GenBank/DDBJ databases">
        <authorList>
            <person name="Urmite Genomes"/>
        </authorList>
    </citation>
    <scope>NUCLEOTIDE SEQUENCE [LARGE SCALE GENOMIC DNA]</scope>
    <source>
        <strain evidence="7">type strain: ATCC 49404</strain>
    </source>
</reference>
<sequence length="110" mass="11859">MTAMAESEHLLRVCPVGDLAPGNVKRVDVDPPIAVYNIDGSFYATADWCTHDRSSLADEGFIENGQVECGWHFAKFCVRTGAVTAPPAVQPLATYSVQVIDDVVYVDVTG</sequence>
<name>A0A0H5S416_9MYCO</name>
<evidence type="ECO:0000256" key="1">
    <source>
        <dbReference type="ARBA" id="ARBA00022714"/>
    </source>
</evidence>
<evidence type="ECO:0000313" key="6">
    <source>
        <dbReference type="EMBL" id="CRZ15854.1"/>
    </source>
</evidence>
<dbReference type="GO" id="GO:0051537">
    <property type="term" value="F:2 iron, 2 sulfur cluster binding"/>
    <property type="evidence" value="ECO:0007669"/>
    <property type="project" value="UniProtKB-KW"/>
</dbReference>
<dbReference type="STRING" id="146018.BN2156_02718"/>
<dbReference type="Pfam" id="PF00355">
    <property type="entry name" value="Rieske"/>
    <property type="match status" value="1"/>
</dbReference>